<name>A0A9E7BXT6_9ACTN</name>
<dbReference type="Pfam" id="PF00561">
    <property type="entry name" value="Abhydrolase_1"/>
    <property type="match status" value="1"/>
</dbReference>
<organism evidence="7 8">
    <name type="scientific">Capillimicrobium parvum</name>
    <dbReference type="NCBI Taxonomy" id="2884022"/>
    <lineage>
        <taxon>Bacteria</taxon>
        <taxon>Bacillati</taxon>
        <taxon>Actinomycetota</taxon>
        <taxon>Thermoleophilia</taxon>
        <taxon>Solirubrobacterales</taxon>
        <taxon>Capillimicrobiaceae</taxon>
        <taxon>Capillimicrobium</taxon>
    </lineage>
</organism>
<gene>
    <name evidence="7" type="primary">caeB_1</name>
    <name evidence="7" type="ORF">DSM104329_00528</name>
</gene>
<dbReference type="PANTHER" id="PTHR43248:SF29">
    <property type="entry name" value="TRIPEPTIDYL AMINOPEPTIDASE"/>
    <property type="match status" value="1"/>
</dbReference>
<evidence type="ECO:0000313" key="7">
    <source>
        <dbReference type="EMBL" id="UGS34156.1"/>
    </source>
</evidence>
<protein>
    <submittedName>
        <fullName evidence="7">Carboxylesterase B</fullName>
        <ecNumber evidence="7">3.1.1.-</ecNumber>
    </submittedName>
</protein>
<proteinExistence type="inferred from homology"/>
<evidence type="ECO:0000256" key="1">
    <source>
        <dbReference type="ARBA" id="ARBA00010088"/>
    </source>
</evidence>
<feature type="region of interest" description="Disordered" evidence="4">
    <location>
        <begin position="511"/>
        <end position="534"/>
    </location>
</feature>
<evidence type="ECO:0000259" key="5">
    <source>
        <dbReference type="Pfam" id="PF00561"/>
    </source>
</evidence>
<comment type="similarity">
    <text evidence="1">Belongs to the peptidase S33 family.</text>
</comment>
<keyword evidence="2" id="KW-0732">Signal</keyword>
<reference evidence="7" key="1">
    <citation type="journal article" date="2022" name="Int. J. Syst. Evol. Microbiol.">
        <title>Pseudomonas aegrilactucae sp. nov. and Pseudomonas morbosilactucae sp. nov., pathogens causing bacterial rot of lettuce in Japan.</title>
        <authorList>
            <person name="Sawada H."/>
            <person name="Fujikawa T."/>
            <person name="Satou M."/>
        </authorList>
    </citation>
    <scope>NUCLEOTIDE SEQUENCE</scope>
    <source>
        <strain evidence="7">0166_1</strain>
    </source>
</reference>
<dbReference type="AlphaFoldDB" id="A0A9E7BXT6"/>
<dbReference type="Pfam" id="PF08386">
    <property type="entry name" value="Abhydrolase_4"/>
    <property type="match status" value="1"/>
</dbReference>
<sequence length="534" mass="56787">MEVAPDAEGSAGAARVAVLACCAAIVLAGSADANASRGPGVRAQTARTAIAWHGCGKQLQCARVAVPLDWNRPHGRKIRLAVIRRAASRTEQRIGSLFVNPGGPGGSVEKVREDGTALDAAGQGRFDVVGWDIRGAGASTHVRCFRREKRRAAFFDDWSIPFTAAASRRQVGTTASLARRCGKVSGALLRHISLADTARDLDHLRRLVGDRRLTYLGISGGTLIGQTYANIYPTRVRAMVLDGVVDPVTYTRGTEAQYVNELSYADHAFEGFLSLCDRAGSARCALAGRGPSAATRVERLLARLRRAPMPAPSATPPGPLTYGDALSAILVDMSGGPAKWPEMATALDAAARGDGADLATTGRILTTVFSSPTVAPGLPAVALTCADSPSRQGPRSWHRVVRRITDVSAIYGPVISWWRWAPCASWPARSADRYTGPWNATTRSPILVIGTTHDPNTPYANARRSARRLGNAVLLTHDGYSHTSPLDPSSCVKRAISAYLVRLATPPRGAVCRSDRQPFDPEFGQPLGQGPPSP</sequence>
<dbReference type="Proteomes" id="UP001162834">
    <property type="component" value="Chromosome"/>
</dbReference>
<dbReference type="InterPro" id="IPR051601">
    <property type="entry name" value="Serine_prot/Carboxylest_S33"/>
</dbReference>
<feature type="domain" description="AB hydrolase-1" evidence="5">
    <location>
        <begin position="97"/>
        <end position="248"/>
    </location>
</feature>
<accession>A0A9E7BXT6</accession>
<evidence type="ECO:0000256" key="3">
    <source>
        <dbReference type="ARBA" id="ARBA00022801"/>
    </source>
</evidence>
<dbReference type="KEGG" id="sbae:DSM104329_00528"/>
<keyword evidence="8" id="KW-1185">Reference proteome</keyword>
<keyword evidence="3 7" id="KW-0378">Hydrolase</keyword>
<dbReference type="EC" id="3.1.1.-" evidence="7"/>
<dbReference type="GO" id="GO:0016787">
    <property type="term" value="F:hydrolase activity"/>
    <property type="evidence" value="ECO:0007669"/>
    <property type="project" value="UniProtKB-KW"/>
</dbReference>
<evidence type="ECO:0000313" key="8">
    <source>
        <dbReference type="Proteomes" id="UP001162834"/>
    </source>
</evidence>
<dbReference type="PANTHER" id="PTHR43248">
    <property type="entry name" value="2-SUCCINYL-6-HYDROXY-2,4-CYCLOHEXADIENE-1-CARBOXYLATE SYNTHASE"/>
    <property type="match status" value="1"/>
</dbReference>
<evidence type="ECO:0000256" key="4">
    <source>
        <dbReference type="SAM" id="MobiDB-lite"/>
    </source>
</evidence>
<dbReference type="InterPro" id="IPR029058">
    <property type="entry name" value="AB_hydrolase_fold"/>
</dbReference>
<dbReference type="SUPFAM" id="SSF53474">
    <property type="entry name" value="alpha/beta-Hydrolases"/>
    <property type="match status" value="1"/>
</dbReference>
<dbReference type="InterPro" id="IPR013595">
    <property type="entry name" value="Pept_S33_TAP-like_C"/>
</dbReference>
<dbReference type="RefSeq" id="WP_259313845.1">
    <property type="nucleotide sequence ID" value="NZ_CP087164.1"/>
</dbReference>
<feature type="domain" description="Peptidase S33 tripeptidyl aminopeptidase-like C-terminal" evidence="6">
    <location>
        <begin position="418"/>
        <end position="512"/>
    </location>
</feature>
<dbReference type="Gene3D" id="3.40.50.1820">
    <property type="entry name" value="alpha/beta hydrolase"/>
    <property type="match status" value="1"/>
</dbReference>
<dbReference type="InterPro" id="IPR000073">
    <property type="entry name" value="AB_hydrolase_1"/>
</dbReference>
<dbReference type="EMBL" id="CP087164">
    <property type="protein sequence ID" value="UGS34156.1"/>
    <property type="molecule type" value="Genomic_DNA"/>
</dbReference>
<evidence type="ECO:0000256" key="2">
    <source>
        <dbReference type="ARBA" id="ARBA00022729"/>
    </source>
</evidence>
<evidence type="ECO:0000259" key="6">
    <source>
        <dbReference type="Pfam" id="PF08386"/>
    </source>
</evidence>